<dbReference type="GeneID" id="111084024"/>
<organism evidence="2 3">
    <name type="scientific">Limulus polyphemus</name>
    <name type="common">Atlantic horseshoe crab</name>
    <dbReference type="NCBI Taxonomy" id="6850"/>
    <lineage>
        <taxon>Eukaryota</taxon>
        <taxon>Metazoa</taxon>
        <taxon>Ecdysozoa</taxon>
        <taxon>Arthropoda</taxon>
        <taxon>Chelicerata</taxon>
        <taxon>Merostomata</taxon>
        <taxon>Xiphosura</taxon>
        <taxon>Limulidae</taxon>
        <taxon>Limulus</taxon>
    </lineage>
</organism>
<dbReference type="Pfam" id="PF05057">
    <property type="entry name" value="DUF676"/>
    <property type="match status" value="1"/>
</dbReference>
<feature type="domain" description="DUF676" evidence="1">
    <location>
        <begin position="55"/>
        <end position="124"/>
    </location>
</feature>
<reference evidence="3" key="1">
    <citation type="submission" date="2025-08" db="UniProtKB">
        <authorList>
            <consortium name="RefSeq"/>
        </authorList>
    </citation>
    <scope>IDENTIFICATION</scope>
    <source>
        <tissue evidence="3">Muscle</tissue>
    </source>
</reference>
<accession>A0ABM1RYQ1</accession>
<dbReference type="InterPro" id="IPR029058">
    <property type="entry name" value="AB_hydrolase_fold"/>
</dbReference>
<dbReference type="PANTHER" id="PTHR12482">
    <property type="entry name" value="LIPASE ROG1-RELATED-RELATED"/>
    <property type="match status" value="1"/>
</dbReference>
<proteinExistence type="predicted"/>
<keyword evidence="2" id="KW-1185">Reference proteome</keyword>
<dbReference type="PANTHER" id="PTHR12482:SF5">
    <property type="entry name" value="DUF676 DOMAIN-CONTAINING PROTEIN"/>
    <property type="match status" value="1"/>
</dbReference>
<dbReference type="InterPro" id="IPR044294">
    <property type="entry name" value="Lipase-like"/>
</dbReference>
<dbReference type="RefSeq" id="XP_022236506.1">
    <property type="nucleotide sequence ID" value="XM_022380798.1"/>
</dbReference>
<dbReference type="Gene3D" id="3.40.50.1820">
    <property type="entry name" value="alpha/beta hydrolase"/>
    <property type="match status" value="1"/>
</dbReference>
<protein>
    <submittedName>
        <fullName evidence="3">Protein FAM135A-like</fullName>
    </submittedName>
</protein>
<evidence type="ECO:0000313" key="3">
    <source>
        <dbReference type="RefSeq" id="XP_022236506.1"/>
    </source>
</evidence>
<dbReference type="InterPro" id="IPR007751">
    <property type="entry name" value="DUF676_lipase-like"/>
</dbReference>
<dbReference type="Proteomes" id="UP000694941">
    <property type="component" value="Unplaced"/>
</dbReference>
<sequence>IVLTSHFYLFSFVKAKEEFRQHLNQPWLWYSDFPTYASDVPYFQCDHDLKAFSTEGIHLVVCVHGLDGNSADLRLFRTYLELGLPNVNFEFLMSERNQGETFGDFEVMTDRLVSEITYHIEVYGLVPTKIR</sequence>
<name>A0ABM1RYQ1_LIMPO</name>
<feature type="non-terminal residue" evidence="3">
    <location>
        <position position="1"/>
    </location>
</feature>
<evidence type="ECO:0000259" key="1">
    <source>
        <dbReference type="Pfam" id="PF05057"/>
    </source>
</evidence>
<evidence type="ECO:0000313" key="2">
    <source>
        <dbReference type="Proteomes" id="UP000694941"/>
    </source>
</evidence>
<gene>
    <name evidence="3" type="primary">LOC111084024</name>
</gene>